<keyword evidence="1" id="KW-0805">Transcription regulation</keyword>
<dbReference type="InterPro" id="IPR035965">
    <property type="entry name" value="PAS-like_dom_sf"/>
</dbReference>
<dbReference type="GO" id="GO:0003700">
    <property type="term" value="F:DNA-binding transcription factor activity"/>
    <property type="evidence" value="ECO:0007669"/>
    <property type="project" value="TreeGrafter"/>
</dbReference>
<dbReference type="AlphaFoldDB" id="A0A4Y3L0R4"/>
<feature type="domain" description="PAS" evidence="5">
    <location>
        <begin position="613"/>
        <end position="685"/>
    </location>
</feature>
<dbReference type="InterPro" id="IPR013655">
    <property type="entry name" value="PAS_fold_3"/>
</dbReference>
<name>A0A4Y3L0R4_9CELL</name>
<dbReference type="EMBL" id="BJLR01000025">
    <property type="protein sequence ID" value="GEA88730.1"/>
    <property type="molecule type" value="Genomic_DNA"/>
</dbReference>
<dbReference type="Pfam" id="PF13377">
    <property type="entry name" value="Peripla_BP_3"/>
    <property type="match status" value="1"/>
</dbReference>
<dbReference type="SUPFAM" id="SSF55785">
    <property type="entry name" value="PYP-like sensor domain (PAS domain)"/>
    <property type="match status" value="1"/>
</dbReference>
<dbReference type="GO" id="GO:0000976">
    <property type="term" value="F:transcription cis-regulatory region binding"/>
    <property type="evidence" value="ECO:0007669"/>
    <property type="project" value="TreeGrafter"/>
</dbReference>
<evidence type="ECO:0008006" key="10">
    <source>
        <dbReference type="Google" id="ProtNLM"/>
    </source>
</evidence>
<dbReference type="InterPro" id="IPR001610">
    <property type="entry name" value="PAC"/>
</dbReference>
<feature type="domain" description="PAC" evidence="6">
    <location>
        <begin position="689"/>
        <end position="741"/>
    </location>
</feature>
<gene>
    <name evidence="8" type="ORF">CCE01nite_26790</name>
</gene>
<evidence type="ECO:0000256" key="3">
    <source>
        <dbReference type="ARBA" id="ARBA00023163"/>
    </source>
</evidence>
<dbReference type="Pfam" id="PF00990">
    <property type="entry name" value="GGDEF"/>
    <property type="match status" value="1"/>
</dbReference>
<dbReference type="SUPFAM" id="SSF53822">
    <property type="entry name" value="Periplasmic binding protein-like I"/>
    <property type="match status" value="1"/>
</dbReference>
<dbReference type="CDD" id="cd00130">
    <property type="entry name" value="PAS"/>
    <property type="match status" value="1"/>
</dbReference>
<dbReference type="PROSITE" id="PS50887">
    <property type="entry name" value="GGDEF"/>
    <property type="match status" value="1"/>
</dbReference>
<dbReference type="CDD" id="cd06267">
    <property type="entry name" value="PBP1_LacI_sugar_binding-like"/>
    <property type="match status" value="1"/>
</dbReference>
<dbReference type="Gene3D" id="3.30.70.270">
    <property type="match status" value="1"/>
</dbReference>
<protein>
    <recommendedName>
        <fullName evidence="10">Diguanylate cyclase</fullName>
    </recommendedName>
</protein>
<dbReference type="PROSITE" id="PS50112">
    <property type="entry name" value="PAS"/>
    <property type="match status" value="1"/>
</dbReference>
<dbReference type="PANTHER" id="PTHR30146:SF109">
    <property type="entry name" value="HTH-TYPE TRANSCRIPTIONAL REGULATOR GALS"/>
    <property type="match status" value="1"/>
</dbReference>
<evidence type="ECO:0000259" key="7">
    <source>
        <dbReference type="PROSITE" id="PS50887"/>
    </source>
</evidence>
<feature type="domain" description="GGDEF" evidence="7">
    <location>
        <begin position="776"/>
        <end position="903"/>
    </location>
</feature>
<evidence type="ECO:0000256" key="4">
    <source>
        <dbReference type="SAM" id="Coils"/>
    </source>
</evidence>
<dbReference type="SUPFAM" id="SSF55073">
    <property type="entry name" value="Nucleotide cyclase"/>
    <property type="match status" value="1"/>
</dbReference>
<keyword evidence="9" id="KW-1185">Reference proteome</keyword>
<evidence type="ECO:0000259" key="6">
    <source>
        <dbReference type="PROSITE" id="PS50113"/>
    </source>
</evidence>
<dbReference type="NCBIfam" id="TIGR00229">
    <property type="entry name" value="sensory_box"/>
    <property type="match status" value="1"/>
</dbReference>
<sequence length="903" mass="97645">MGTIRRGPVAASARRTIGVLSPVVGGFYFGGLIAGVSRAARTSGHRVVAVQTYPAGLDRERYPDEPLLEVPVALGAVDGIIIIAKAVRHDRLASVQEWGRPVVMISEDETQLPAPVVVPDNAGGVCAAVEHLLEHGHTRIAFVGSLAQRDIRERYEAYRATLAEHGVEPDPEWFYETVDNHEQGGADAAARFLAAGVPTTATIAATDRNAIGFLRALRASGLVLPRDQAVVGFDHTESGARLVPRLSTVDPHNDRVGELAVKLLLARLRGEEVATGAHRAPATLVTRESCGCGEPSTTPDACHEDGSLDTYGSTPARARLRRLSDTGFAGPSAAAGTRRAGDEARTSWLHAVVDPVAAAAERGSAPSGVALGRLADLTSALQPHPEALEQLVSAVRDLESELMGALPPTSDRHPVLRRVTTEVLLTLTKGCTRPMLARSGYLERTIADQYEVDMDLLRGKGPSPRALTWLPRAVRGPACLGLWVGHERSPGDREIEIVGVNDTSGTLSRLIGLRTPASQFPPPALTRAGTIGSTELTFVIPVTFGGSDWGLLAIDGNVETRMTSARDKYNHWAALLAVALDQERLVASLRDQRRALEQAAARERALADTVRASEERYALASMAAQDGTWDWDVSAGTVYYSPRWKQTLGYEEDEIGSSPTEWLERVHPDDRDELSASIAAQLGGARTPLELEHRVRTSSGDYRWMMCRAVTVLDDAGCPARLVGALVDMTERKEQELALRRNALRDPETGLANRMLFLDRLGAAIKRTRRSGHFDCTVVLLRVVAEPGHPLRDDGTELGDGDVEVRREVVRRLRRALHEGDSAARLGQDEFAVLLDDVGAGGDPVRVEELLTHVRTDLGVDVAVGVLSSIQRFHDADDALREADIALLRAQTQPDPRRRSTVR</sequence>
<keyword evidence="2" id="KW-0238">DNA-binding</keyword>
<dbReference type="SMART" id="SM00091">
    <property type="entry name" value="PAS"/>
    <property type="match status" value="1"/>
</dbReference>
<comment type="caution">
    <text evidence="8">The sequence shown here is derived from an EMBL/GenBank/DDBJ whole genome shotgun (WGS) entry which is preliminary data.</text>
</comment>
<dbReference type="InterPro" id="IPR000700">
    <property type="entry name" value="PAS-assoc_C"/>
</dbReference>
<dbReference type="InterPro" id="IPR028082">
    <property type="entry name" value="Peripla_BP_I"/>
</dbReference>
<evidence type="ECO:0000259" key="5">
    <source>
        <dbReference type="PROSITE" id="PS50112"/>
    </source>
</evidence>
<dbReference type="InterPro" id="IPR043128">
    <property type="entry name" value="Rev_trsase/Diguanyl_cyclase"/>
</dbReference>
<dbReference type="PROSITE" id="PS50113">
    <property type="entry name" value="PAC"/>
    <property type="match status" value="1"/>
</dbReference>
<reference evidence="8" key="1">
    <citation type="submission" date="2019-06" db="EMBL/GenBank/DDBJ databases">
        <title>Whole genome shotgun sequence of Cellulomonas cellasea NBRC 3753.</title>
        <authorList>
            <person name="Hosoyama A."/>
            <person name="Uohara A."/>
            <person name="Ohji S."/>
            <person name="Ichikawa N."/>
        </authorList>
    </citation>
    <scope>NUCLEOTIDE SEQUENCE [LARGE SCALE GENOMIC DNA]</scope>
    <source>
        <strain evidence="8">NBRC 3753</strain>
    </source>
</reference>
<dbReference type="InterPro" id="IPR000014">
    <property type="entry name" value="PAS"/>
</dbReference>
<dbReference type="Gene3D" id="3.40.50.2300">
    <property type="match status" value="2"/>
</dbReference>
<dbReference type="InterPro" id="IPR029787">
    <property type="entry name" value="Nucleotide_cyclase"/>
</dbReference>
<dbReference type="RefSeq" id="WP_034628574.1">
    <property type="nucleotide sequence ID" value="NZ_BJLR01000025.1"/>
</dbReference>
<proteinExistence type="predicted"/>
<organism evidence="8 9">
    <name type="scientific">Cellulomonas cellasea</name>
    <dbReference type="NCBI Taxonomy" id="43670"/>
    <lineage>
        <taxon>Bacteria</taxon>
        <taxon>Bacillati</taxon>
        <taxon>Actinomycetota</taxon>
        <taxon>Actinomycetes</taxon>
        <taxon>Micrococcales</taxon>
        <taxon>Cellulomonadaceae</taxon>
        <taxon>Cellulomonas</taxon>
    </lineage>
</organism>
<dbReference type="Proteomes" id="UP000317046">
    <property type="component" value="Unassembled WGS sequence"/>
</dbReference>
<accession>A0A4Y3L0R4</accession>
<dbReference type="Pfam" id="PF08447">
    <property type="entry name" value="PAS_3"/>
    <property type="match status" value="1"/>
</dbReference>
<dbReference type="PANTHER" id="PTHR30146">
    <property type="entry name" value="LACI-RELATED TRANSCRIPTIONAL REPRESSOR"/>
    <property type="match status" value="1"/>
</dbReference>
<evidence type="ECO:0000313" key="8">
    <source>
        <dbReference type="EMBL" id="GEA88730.1"/>
    </source>
</evidence>
<keyword evidence="4" id="KW-0175">Coiled coil</keyword>
<evidence type="ECO:0000313" key="9">
    <source>
        <dbReference type="Proteomes" id="UP000317046"/>
    </source>
</evidence>
<dbReference type="InterPro" id="IPR046335">
    <property type="entry name" value="LacI/GalR-like_sensor"/>
</dbReference>
<evidence type="ECO:0000256" key="1">
    <source>
        <dbReference type="ARBA" id="ARBA00023015"/>
    </source>
</evidence>
<dbReference type="SMART" id="SM00267">
    <property type="entry name" value="GGDEF"/>
    <property type="match status" value="1"/>
</dbReference>
<feature type="coiled-coil region" evidence="4">
    <location>
        <begin position="579"/>
        <end position="606"/>
    </location>
</feature>
<keyword evidence="3" id="KW-0804">Transcription</keyword>
<dbReference type="SMART" id="SM00086">
    <property type="entry name" value="PAC"/>
    <property type="match status" value="1"/>
</dbReference>
<dbReference type="InterPro" id="IPR000160">
    <property type="entry name" value="GGDEF_dom"/>
</dbReference>
<evidence type="ECO:0000256" key="2">
    <source>
        <dbReference type="ARBA" id="ARBA00023125"/>
    </source>
</evidence>
<dbReference type="Gene3D" id="3.30.450.20">
    <property type="entry name" value="PAS domain"/>
    <property type="match status" value="1"/>
</dbReference>